<keyword evidence="2" id="KW-0677">Repeat</keyword>
<dbReference type="GO" id="GO:0019901">
    <property type="term" value="F:protein kinase binding"/>
    <property type="evidence" value="ECO:0007669"/>
    <property type="project" value="TreeGrafter"/>
</dbReference>
<feature type="region of interest" description="Disordered" evidence="6">
    <location>
        <begin position="733"/>
        <end position="761"/>
    </location>
</feature>
<feature type="domain" description="CBS" evidence="7">
    <location>
        <begin position="673"/>
        <end position="732"/>
    </location>
</feature>
<dbReference type="GO" id="GO:0005737">
    <property type="term" value="C:cytoplasm"/>
    <property type="evidence" value="ECO:0007669"/>
    <property type="project" value="TreeGrafter"/>
</dbReference>
<feature type="compositionally biased region" description="Basic and acidic residues" evidence="6">
    <location>
        <begin position="247"/>
        <end position="262"/>
    </location>
</feature>
<dbReference type="GO" id="GO:0005634">
    <property type="term" value="C:nucleus"/>
    <property type="evidence" value="ECO:0007669"/>
    <property type="project" value="TreeGrafter"/>
</dbReference>
<dbReference type="GO" id="GO:0019887">
    <property type="term" value="F:protein kinase regulator activity"/>
    <property type="evidence" value="ECO:0007669"/>
    <property type="project" value="TreeGrafter"/>
</dbReference>
<name>A0A6F9DNZ4_9ASCI</name>
<comment type="similarity">
    <text evidence="1">Belongs to the 5'-AMP-activated protein kinase gamma subunit family.</text>
</comment>
<sequence>MLHHGPPMTANNVHYNKTNGNPSPSIKIAAKNVNSAAVSIPIPSQASSMTRRSGNDSSSSGDSITNPDSRIEEDNSPVTAFSRSSGHHNGTPLNVYSMSPRSTSVMFQYYSTPRGYYQHKPVSRAKSSDYQNAFANRRLVMRTTSESERMPPSKGSESFLQSPPTRPTVLTGIPQVTQNDVMEDPRRRAWSESDSNKKSNLHRSRLSALSKLRKKLSRTGSMKKKKEDLGSQGTLNSGAPSSSSLMKVEEGRTSIELNESRHSTCSSNGITDSIAALSLHEEDETTPVHSDTNHSNPTDVTPVLHSPLYINPEADLIYQRFLEEHTCYDIMPTSCKLVVFDTRLIAGKAFHALIANAVRSAPLWDSSTSQYVGMLTVTDFIRVLTTYYRQRLDLTKLEEQTLESWRKVLHQEPQFASVKPQDTLLHSLQTLFEGNYHGVPILNQETGDIFHIINHKRILRFLYLFMNELPTPSFMSKSIDETGIGTYENVSTVTRDQPLHEVLQLIVDRKLTAAPVVDPNSGEVVDVFCKLDMIPLAAQGMHCDLTVKLETALACRFTPLFEDEHDAADAFTRFSSPKPQRRNIQNSNHSAAQASSGNKKTLTSLLDEYATTNTRKPLSSSVRGHNVQRSKPLTSPPTSSGKSRPPFLRQHSLPSDVTFTENDVTTRSRHKSMSNPLVKCRAADSLQVVIDLLVSSDANLLVVVSPHGSDVIGVVTVADVLRYVIDPQGRKFHAPKRKISTSTSSHPISQQSSASSLPSDDPMFDCDDTAQLFQLRQRSSDHVLNDSGYTSSTSVSRRKSSETRPPQQVSFADQLTNDQVTRQMSGRFLRNGAQMERL</sequence>
<evidence type="ECO:0000313" key="8">
    <source>
        <dbReference type="EMBL" id="CAB3265157.1"/>
    </source>
</evidence>
<dbReference type="Gene3D" id="3.10.580.10">
    <property type="entry name" value="CBS-domain"/>
    <property type="match status" value="3"/>
</dbReference>
<feature type="region of interest" description="Disordered" evidence="6">
    <location>
        <begin position="613"/>
        <end position="675"/>
    </location>
</feature>
<evidence type="ECO:0000256" key="1">
    <source>
        <dbReference type="ARBA" id="ARBA00006750"/>
    </source>
</evidence>
<gene>
    <name evidence="8" type="primary">Prkag3</name>
</gene>
<dbReference type="GO" id="GO:0016208">
    <property type="term" value="F:AMP binding"/>
    <property type="evidence" value="ECO:0007669"/>
    <property type="project" value="TreeGrafter"/>
</dbReference>
<accession>A0A6F9DNZ4</accession>
<dbReference type="AlphaFoldDB" id="A0A6F9DNZ4"/>
<feature type="compositionally biased region" description="Low complexity" evidence="6">
    <location>
        <begin position="740"/>
        <end position="759"/>
    </location>
</feature>
<dbReference type="SMART" id="SM00116">
    <property type="entry name" value="CBS"/>
    <property type="match status" value="4"/>
</dbReference>
<protein>
    <submittedName>
        <fullName evidence="8">5'-AMP-activated protein kinase subunit gamma-3</fullName>
    </submittedName>
</protein>
<feature type="domain" description="CBS" evidence="7">
    <location>
        <begin position="484"/>
        <end position="545"/>
    </location>
</feature>
<proteinExistence type="evidence at transcript level"/>
<feature type="compositionally biased region" description="Polar residues" evidence="6">
    <location>
        <begin position="231"/>
        <end position="245"/>
    </location>
</feature>
<feature type="compositionally biased region" description="Basic and acidic residues" evidence="6">
    <location>
        <begin position="183"/>
        <end position="197"/>
    </location>
</feature>
<feature type="compositionally biased region" description="Low complexity" evidence="6">
    <location>
        <begin position="47"/>
        <end position="68"/>
    </location>
</feature>
<dbReference type="GO" id="GO:0016301">
    <property type="term" value="F:kinase activity"/>
    <property type="evidence" value="ECO:0007669"/>
    <property type="project" value="UniProtKB-KW"/>
</dbReference>
<keyword evidence="3 5" id="KW-0129">CBS domain</keyword>
<feature type="region of interest" description="Disordered" evidence="6">
    <location>
        <begin position="42"/>
        <end position="98"/>
    </location>
</feature>
<keyword evidence="8" id="KW-0418">Kinase</keyword>
<feature type="compositionally biased region" description="Polar residues" evidence="6">
    <location>
        <begin position="613"/>
        <end position="642"/>
    </location>
</feature>
<dbReference type="Pfam" id="PF00571">
    <property type="entry name" value="CBS"/>
    <property type="match status" value="2"/>
</dbReference>
<feature type="compositionally biased region" description="Polar residues" evidence="6">
    <location>
        <begin position="9"/>
        <end position="24"/>
    </location>
</feature>
<dbReference type="InterPro" id="IPR046342">
    <property type="entry name" value="CBS_dom_sf"/>
</dbReference>
<evidence type="ECO:0000256" key="4">
    <source>
        <dbReference type="ARBA" id="ARBA00025878"/>
    </source>
</evidence>
<dbReference type="SUPFAM" id="SSF54631">
    <property type="entry name" value="CBS-domain pair"/>
    <property type="match status" value="2"/>
</dbReference>
<dbReference type="PROSITE" id="PS51371">
    <property type="entry name" value="CBS"/>
    <property type="match status" value="3"/>
</dbReference>
<dbReference type="GO" id="GO:0031588">
    <property type="term" value="C:nucleotide-activated protein kinase complex"/>
    <property type="evidence" value="ECO:0007669"/>
    <property type="project" value="TreeGrafter"/>
</dbReference>
<feature type="compositionally biased region" description="Polar residues" evidence="6">
    <location>
        <begin position="652"/>
        <end position="665"/>
    </location>
</feature>
<evidence type="ECO:0000256" key="2">
    <source>
        <dbReference type="ARBA" id="ARBA00022737"/>
    </source>
</evidence>
<feature type="compositionally biased region" description="Low complexity" evidence="6">
    <location>
        <begin position="583"/>
        <end position="598"/>
    </location>
</feature>
<evidence type="ECO:0000256" key="6">
    <source>
        <dbReference type="SAM" id="MobiDB-lite"/>
    </source>
</evidence>
<feature type="region of interest" description="Disordered" evidence="6">
    <location>
        <begin position="143"/>
        <end position="267"/>
    </location>
</feature>
<evidence type="ECO:0000256" key="3">
    <source>
        <dbReference type="ARBA" id="ARBA00023122"/>
    </source>
</evidence>
<evidence type="ECO:0000256" key="5">
    <source>
        <dbReference type="PROSITE-ProRule" id="PRU00703"/>
    </source>
</evidence>
<dbReference type="PANTHER" id="PTHR13780:SF35">
    <property type="entry name" value="LD22662P"/>
    <property type="match status" value="1"/>
</dbReference>
<organism evidence="8">
    <name type="scientific">Phallusia mammillata</name>
    <dbReference type="NCBI Taxonomy" id="59560"/>
    <lineage>
        <taxon>Eukaryota</taxon>
        <taxon>Metazoa</taxon>
        <taxon>Chordata</taxon>
        <taxon>Tunicata</taxon>
        <taxon>Ascidiacea</taxon>
        <taxon>Phlebobranchia</taxon>
        <taxon>Ascidiidae</taxon>
        <taxon>Phallusia</taxon>
    </lineage>
</organism>
<feature type="region of interest" description="Disordered" evidence="6">
    <location>
        <begin position="574"/>
        <end position="599"/>
    </location>
</feature>
<dbReference type="EMBL" id="LR789295">
    <property type="protein sequence ID" value="CAB3265157.1"/>
    <property type="molecule type" value="mRNA"/>
</dbReference>
<reference evidence="8" key="1">
    <citation type="submission" date="2020-04" db="EMBL/GenBank/DDBJ databases">
        <authorList>
            <person name="Neveu A P."/>
        </authorList>
    </citation>
    <scope>NUCLEOTIDE SEQUENCE</scope>
    <source>
        <tissue evidence="8">Whole embryo</tissue>
    </source>
</reference>
<comment type="subunit">
    <text evidence="4">AMPK is a heterotrimer of an alpha catalytic subunit (PRKAA1 or PRKAA2), a beta (PRKAB1 or PRKAB2) and a gamma non-catalytic subunits (PRKAG1, PRKAG2 or PRKAG3). Interacts with FNIP1 and FNIP2.</text>
</comment>
<keyword evidence="8" id="KW-0808">Transferase</keyword>
<dbReference type="InterPro" id="IPR050511">
    <property type="entry name" value="AMPK_gamma/SDS23_families"/>
</dbReference>
<feature type="region of interest" description="Disordered" evidence="6">
    <location>
        <begin position="1"/>
        <end position="27"/>
    </location>
</feature>
<feature type="region of interest" description="Disordered" evidence="6">
    <location>
        <begin position="783"/>
        <end position="812"/>
    </location>
</feature>
<feature type="compositionally biased region" description="Basic residues" evidence="6">
    <location>
        <begin position="199"/>
        <end position="224"/>
    </location>
</feature>
<evidence type="ECO:0000259" key="7">
    <source>
        <dbReference type="PROSITE" id="PS51371"/>
    </source>
</evidence>
<dbReference type="PANTHER" id="PTHR13780">
    <property type="entry name" value="AMP-ACTIVATED PROTEIN KINASE, GAMMA REGULATORY SUBUNIT"/>
    <property type="match status" value="1"/>
</dbReference>
<feature type="domain" description="CBS" evidence="7">
    <location>
        <begin position="331"/>
        <end position="394"/>
    </location>
</feature>
<dbReference type="InterPro" id="IPR000644">
    <property type="entry name" value="CBS_dom"/>
</dbReference>
<feature type="compositionally biased region" description="Polar residues" evidence="6">
    <location>
        <begin position="76"/>
        <end position="98"/>
    </location>
</feature>